<keyword evidence="2" id="KW-0963">Cytoplasm</keyword>
<evidence type="ECO:0000259" key="3">
    <source>
        <dbReference type="PROSITE" id="PS50404"/>
    </source>
</evidence>
<dbReference type="InterPro" id="IPR051369">
    <property type="entry name" value="GST_Theta"/>
</dbReference>
<dbReference type="InterPro" id="IPR036249">
    <property type="entry name" value="Thioredoxin-like_sf"/>
</dbReference>
<comment type="subcellular location">
    <subcellularLocation>
        <location evidence="1">Cytoplasm</location>
    </subcellularLocation>
</comment>
<keyword evidence="5" id="KW-0808">Transferase</keyword>
<protein>
    <submittedName>
        <fullName evidence="5">Glutathione s-transferase theta-1-like protein</fullName>
    </submittedName>
</protein>
<dbReference type="SUPFAM" id="SSF52833">
    <property type="entry name" value="Thioredoxin-like"/>
    <property type="match status" value="1"/>
</dbReference>
<evidence type="ECO:0000313" key="5">
    <source>
        <dbReference type="EMBL" id="AQS22579.1"/>
    </source>
</evidence>
<dbReference type="InterPro" id="IPR010987">
    <property type="entry name" value="Glutathione-S-Trfase_C-like"/>
</dbReference>
<dbReference type="Gene3D" id="1.20.1050.10">
    <property type="match status" value="1"/>
</dbReference>
<dbReference type="InterPro" id="IPR004045">
    <property type="entry name" value="Glutathione_S-Trfase_N"/>
</dbReference>
<dbReference type="PANTHER" id="PTHR43917">
    <property type="match status" value="1"/>
</dbReference>
<accession>A0A1S6GL52</accession>
<dbReference type="PROSITE" id="PS50405">
    <property type="entry name" value="GST_CTER"/>
    <property type="match status" value="1"/>
</dbReference>
<evidence type="ECO:0000259" key="4">
    <source>
        <dbReference type="PROSITE" id="PS50405"/>
    </source>
</evidence>
<evidence type="ECO:0000256" key="2">
    <source>
        <dbReference type="ARBA" id="ARBA00022490"/>
    </source>
</evidence>
<organism evidence="5">
    <name type="scientific">Pseudodiaptomus poplesia</name>
    <dbReference type="NCBI Taxonomy" id="213370"/>
    <lineage>
        <taxon>Eukaryota</taxon>
        <taxon>Metazoa</taxon>
        <taxon>Ecdysozoa</taxon>
        <taxon>Arthropoda</taxon>
        <taxon>Crustacea</taxon>
        <taxon>Multicrustacea</taxon>
        <taxon>Hexanauplia</taxon>
        <taxon>Copepoda</taxon>
        <taxon>Calanoida</taxon>
        <taxon>Pseudodiaptomidae</taxon>
        <taxon>Pseudodiaptomus</taxon>
    </lineage>
</organism>
<dbReference type="GO" id="GO:0004364">
    <property type="term" value="F:glutathione transferase activity"/>
    <property type="evidence" value="ECO:0007669"/>
    <property type="project" value="TreeGrafter"/>
</dbReference>
<dbReference type="SFLD" id="SFLDS00019">
    <property type="entry name" value="Glutathione_Transferase_(cytos"/>
    <property type="match status" value="1"/>
</dbReference>
<dbReference type="PANTHER" id="PTHR43917:SF8">
    <property type="entry name" value="GH16740P-RELATED"/>
    <property type="match status" value="1"/>
</dbReference>
<dbReference type="SUPFAM" id="SSF47616">
    <property type="entry name" value="GST C-terminal domain-like"/>
    <property type="match status" value="1"/>
</dbReference>
<dbReference type="PROSITE" id="PS50404">
    <property type="entry name" value="GST_NTER"/>
    <property type="match status" value="1"/>
</dbReference>
<reference evidence="5" key="1">
    <citation type="journal article" date="2017" name="Aquat. Toxicol.">
        <title>Spliced leader-based analyses reveal the effects of polycyclic aromatic hydrocarbons on gene expression in the copepod Pseudodiaptomus poplesia.</title>
        <authorList>
            <person name="Zhuang Y."/>
            <person name="Yang F."/>
            <person name="Xu D."/>
            <person name="Chen H."/>
            <person name="Zhang H."/>
            <person name="Liu G."/>
        </authorList>
    </citation>
    <scope>NUCLEOTIDE SEQUENCE</scope>
</reference>
<dbReference type="GO" id="GO:0006749">
    <property type="term" value="P:glutathione metabolic process"/>
    <property type="evidence" value="ECO:0007669"/>
    <property type="project" value="TreeGrafter"/>
</dbReference>
<dbReference type="GO" id="GO:0005737">
    <property type="term" value="C:cytoplasm"/>
    <property type="evidence" value="ECO:0007669"/>
    <property type="project" value="UniProtKB-SubCell"/>
</dbReference>
<dbReference type="AlphaFoldDB" id="A0A1S6GL52"/>
<proteinExistence type="evidence at transcript level"/>
<dbReference type="Pfam" id="PF02798">
    <property type="entry name" value="GST_N"/>
    <property type="match status" value="1"/>
</dbReference>
<sequence length="220" mass="25113">MAMRLFGNRVSHPVRACILLARKVGQPLEEVNVDILKGEQFKIKDLPFRKIPVLKHGDLTLAESTAILRYIADSSPSGGDWYPKDLKKRAKVDEFLDHWHSTFNPTIFNLMRNKLFYKMLFRADKPDEKVIAELRKAKDSNNKLFNSYFIKGKPFVAGEAPSIADILATVTMDQTSLIGEDLSPVTAYMDRVKSHLEGYDELHKVAMEMPVTLRKMKMIS</sequence>
<dbReference type="InterPro" id="IPR040079">
    <property type="entry name" value="Glutathione_S-Trfase"/>
</dbReference>
<feature type="domain" description="GST C-terminal" evidence="4">
    <location>
        <begin position="85"/>
        <end position="219"/>
    </location>
</feature>
<dbReference type="Gene3D" id="3.40.30.10">
    <property type="entry name" value="Glutaredoxin"/>
    <property type="match status" value="1"/>
</dbReference>
<feature type="domain" description="GST N-terminal" evidence="3">
    <location>
        <begin position="1"/>
        <end position="79"/>
    </location>
</feature>
<evidence type="ECO:0000256" key="1">
    <source>
        <dbReference type="ARBA" id="ARBA00004496"/>
    </source>
</evidence>
<name>A0A1S6GL52_9MAXI</name>
<dbReference type="InterPro" id="IPR036282">
    <property type="entry name" value="Glutathione-S-Trfase_C_sf"/>
</dbReference>
<dbReference type="SFLD" id="SFLDG00358">
    <property type="entry name" value="Main_(cytGST)"/>
    <property type="match status" value="1"/>
</dbReference>
<dbReference type="EMBL" id="KY314145">
    <property type="protein sequence ID" value="AQS22579.1"/>
    <property type="molecule type" value="mRNA"/>
</dbReference>